<comment type="subcellular location">
    <subcellularLocation>
        <location evidence="1 7 8">Nucleus</location>
    </subcellularLocation>
</comment>
<dbReference type="PROSITE" id="PS00027">
    <property type="entry name" value="HOMEOBOX_1"/>
    <property type="match status" value="1"/>
</dbReference>
<comment type="similarity">
    <text evidence="6">Belongs to the even-skipped homeobox family.</text>
</comment>
<name>T1JWN2_TETUR</name>
<dbReference type="SUPFAM" id="SSF46689">
    <property type="entry name" value="Homeodomain-like"/>
    <property type="match status" value="1"/>
</dbReference>
<organism evidence="10 11">
    <name type="scientific">Tetranychus urticae</name>
    <name type="common">Two-spotted spider mite</name>
    <dbReference type="NCBI Taxonomy" id="32264"/>
    <lineage>
        <taxon>Eukaryota</taxon>
        <taxon>Metazoa</taxon>
        <taxon>Ecdysozoa</taxon>
        <taxon>Arthropoda</taxon>
        <taxon>Chelicerata</taxon>
        <taxon>Arachnida</taxon>
        <taxon>Acari</taxon>
        <taxon>Acariformes</taxon>
        <taxon>Trombidiformes</taxon>
        <taxon>Prostigmata</taxon>
        <taxon>Eleutherengona</taxon>
        <taxon>Raphignathae</taxon>
        <taxon>Tetranychoidea</taxon>
        <taxon>Tetranychidae</taxon>
        <taxon>Tetranychus</taxon>
    </lineage>
</organism>
<keyword evidence="2" id="KW-0217">Developmental protein</keyword>
<dbReference type="InterPro" id="IPR020479">
    <property type="entry name" value="HD_metazoa"/>
</dbReference>
<proteinExistence type="inferred from homology"/>
<evidence type="ECO:0000256" key="2">
    <source>
        <dbReference type="ARBA" id="ARBA00022473"/>
    </source>
</evidence>
<dbReference type="GO" id="GO:0000978">
    <property type="term" value="F:RNA polymerase II cis-regulatory region sequence-specific DNA binding"/>
    <property type="evidence" value="ECO:0007669"/>
    <property type="project" value="TreeGrafter"/>
</dbReference>
<accession>T1JWN2</accession>
<evidence type="ECO:0000256" key="7">
    <source>
        <dbReference type="PROSITE-ProRule" id="PRU00108"/>
    </source>
</evidence>
<dbReference type="EnsemblMetazoa" id="tetur02g08870.1">
    <property type="protein sequence ID" value="tetur02g08870.1"/>
    <property type="gene ID" value="tetur02g08870"/>
</dbReference>
<dbReference type="GO" id="GO:0005634">
    <property type="term" value="C:nucleus"/>
    <property type="evidence" value="ECO:0007669"/>
    <property type="project" value="UniProtKB-SubCell"/>
</dbReference>
<keyword evidence="3 7" id="KW-0238">DNA-binding</keyword>
<evidence type="ECO:0000256" key="8">
    <source>
        <dbReference type="RuleBase" id="RU000682"/>
    </source>
</evidence>
<evidence type="ECO:0000256" key="3">
    <source>
        <dbReference type="ARBA" id="ARBA00023125"/>
    </source>
</evidence>
<evidence type="ECO:0000313" key="10">
    <source>
        <dbReference type="EnsemblMetazoa" id="tetur02g08870.1"/>
    </source>
</evidence>
<dbReference type="PANTHER" id="PTHR46294">
    <property type="entry name" value="SEGMENTATION PROTEIN EVEN-SKIPPED"/>
    <property type="match status" value="1"/>
</dbReference>
<evidence type="ECO:0000313" key="11">
    <source>
        <dbReference type="Proteomes" id="UP000015104"/>
    </source>
</evidence>
<dbReference type="Gene3D" id="1.10.10.60">
    <property type="entry name" value="Homeodomain-like"/>
    <property type="match status" value="1"/>
</dbReference>
<evidence type="ECO:0000259" key="9">
    <source>
        <dbReference type="PROSITE" id="PS50071"/>
    </source>
</evidence>
<dbReference type="EMBL" id="CAEY01000813">
    <property type="status" value="NOT_ANNOTATED_CDS"/>
    <property type="molecule type" value="Genomic_DNA"/>
</dbReference>
<dbReference type="InterPro" id="IPR001356">
    <property type="entry name" value="HD"/>
</dbReference>
<dbReference type="Pfam" id="PF00046">
    <property type="entry name" value="Homeodomain"/>
    <property type="match status" value="1"/>
</dbReference>
<dbReference type="GO" id="GO:0000981">
    <property type="term" value="F:DNA-binding transcription factor activity, RNA polymerase II-specific"/>
    <property type="evidence" value="ECO:0007669"/>
    <property type="project" value="InterPro"/>
</dbReference>
<dbReference type="STRING" id="32264.T1JWN2"/>
<evidence type="ECO:0000256" key="4">
    <source>
        <dbReference type="ARBA" id="ARBA00023155"/>
    </source>
</evidence>
<dbReference type="PRINTS" id="PR00024">
    <property type="entry name" value="HOMEOBOX"/>
</dbReference>
<feature type="DNA-binding region" description="Homeobox" evidence="7">
    <location>
        <begin position="61"/>
        <end position="120"/>
    </location>
</feature>
<reference evidence="11" key="1">
    <citation type="submission" date="2011-08" db="EMBL/GenBank/DDBJ databases">
        <authorList>
            <person name="Rombauts S."/>
        </authorList>
    </citation>
    <scope>NUCLEOTIDE SEQUENCE</scope>
    <source>
        <strain evidence="11">London</strain>
    </source>
</reference>
<dbReference type="AlphaFoldDB" id="T1JWN2"/>
<keyword evidence="11" id="KW-1185">Reference proteome</keyword>
<evidence type="ECO:0000256" key="5">
    <source>
        <dbReference type="ARBA" id="ARBA00023242"/>
    </source>
</evidence>
<dbReference type="Proteomes" id="UP000015104">
    <property type="component" value="Unassembled WGS sequence"/>
</dbReference>
<dbReference type="CDD" id="cd00086">
    <property type="entry name" value="homeodomain"/>
    <property type="match status" value="1"/>
</dbReference>
<sequence length="211" mass="24017">MKSAQNQGPTRKEFIEDHSVECDWQDCWTSVLVIIITMKIERKTISPKKSSDNQSATEAANRRYRTAFTREQLAQLEKEFTAEQYVSRPRRCELASSLNLPESTIKVWFQNRRMKNKRQTTQIVWPFPMHSHPDPALAAYFSLAEQALWSKLYLASFSSYPSHSMMSVRSNVQPNGPLSVPISVPSTNTIPSFTSTSLSSSISPNTTIPFH</sequence>
<dbReference type="PROSITE" id="PS50071">
    <property type="entry name" value="HOMEOBOX_2"/>
    <property type="match status" value="1"/>
</dbReference>
<dbReference type="InterPro" id="IPR009057">
    <property type="entry name" value="Homeodomain-like_sf"/>
</dbReference>
<feature type="domain" description="Homeobox" evidence="9">
    <location>
        <begin position="59"/>
        <end position="119"/>
    </location>
</feature>
<keyword evidence="5 7" id="KW-0539">Nucleus</keyword>
<dbReference type="InterPro" id="IPR052002">
    <property type="entry name" value="Even-skipped_HD"/>
</dbReference>
<dbReference type="eggNOG" id="KOG0844">
    <property type="taxonomic scope" value="Eukaryota"/>
</dbReference>
<evidence type="ECO:0000256" key="1">
    <source>
        <dbReference type="ARBA" id="ARBA00004123"/>
    </source>
</evidence>
<dbReference type="InterPro" id="IPR017970">
    <property type="entry name" value="Homeobox_CS"/>
</dbReference>
<dbReference type="HOGENOM" id="CLU_1306286_0_0_1"/>
<dbReference type="SMART" id="SM00389">
    <property type="entry name" value="HOX"/>
    <property type="match status" value="1"/>
</dbReference>
<dbReference type="PANTHER" id="PTHR46294:SF4">
    <property type="entry name" value="SEGMENTATION PROTEIN EVEN-SKIPPED"/>
    <property type="match status" value="1"/>
</dbReference>
<evidence type="ECO:0000256" key="6">
    <source>
        <dbReference type="ARBA" id="ARBA00038449"/>
    </source>
</evidence>
<keyword evidence="4 7" id="KW-0371">Homeobox</keyword>
<protein>
    <recommendedName>
        <fullName evidence="9">Homeobox domain-containing protein</fullName>
    </recommendedName>
</protein>
<reference evidence="10" key="2">
    <citation type="submission" date="2015-06" db="UniProtKB">
        <authorList>
            <consortium name="EnsemblMetazoa"/>
        </authorList>
    </citation>
    <scope>IDENTIFICATION</scope>
</reference>